<name>A0AAJ5W8K4_9SPHI</name>
<dbReference type="Proteomes" id="UP001214530">
    <property type="component" value="Chromosome"/>
</dbReference>
<organism evidence="1 2">
    <name type="scientific">Candidatus Pedobacter colombiensis</name>
    <dbReference type="NCBI Taxonomy" id="3121371"/>
    <lineage>
        <taxon>Bacteria</taxon>
        <taxon>Pseudomonadati</taxon>
        <taxon>Bacteroidota</taxon>
        <taxon>Sphingobacteriia</taxon>
        <taxon>Sphingobacteriales</taxon>
        <taxon>Sphingobacteriaceae</taxon>
        <taxon>Pedobacter</taxon>
    </lineage>
</organism>
<sequence>MKHLQLLLILLFAVLQTRSQIKVEKAKEIEVYKGRSLEADNNIKTKPTVVEQKSDLSFFTRKWRTGVTNAFYTTQTGGYTYLHISANAQTKPLYINADGTYYWEAYGEKRKGYWQKTDDKDYPIVLKNSIEGKNWYVCQNEKNGIYIWDKNAISYTGVPL</sequence>
<dbReference type="EMBL" id="CP119313">
    <property type="protein sequence ID" value="WEK20061.1"/>
    <property type="molecule type" value="Genomic_DNA"/>
</dbReference>
<dbReference type="AlphaFoldDB" id="A0AAJ5W8K4"/>
<evidence type="ECO:0000313" key="1">
    <source>
        <dbReference type="EMBL" id="WEK20061.1"/>
    </source>
</evidence>
<reference evidence="1" key="1">
    <citation type="submission" date="2023-03" db="EMBL/GenBank/DDBJ databases">
        <title>Andean soil-derived lignocellulolytic bacterial consortium as a source of novel taxa and putative plastic-active enzymes.</title>
        <authorList>
            <person name="Diaz-Garcia L."/>
            <person name="Chuvochina M."/>
            <person name="Feuerriegel G."/>
            <person name="Bunk B."/>
            <person name="Sproer C."/>
            <person name="Streit W.R."/>
            <person name="Rodriguez L.M."/>
            <person name="Overmann J."/>
            <person name="Jimenez D.J."/>
        </authorList>
    </citation>
    <scope>NUCLEOTIDE SEQUENCE</scope>
    <source>
        <strain evidence="1">MAG 3858</strain>
    </source>
</reference>
<evidence type="ECO:0000313" key="2">
    <source>
        <dbReference type="Proteomes" id="UP001214530"/>
    </source>
</evidence>
<gene>
    <name evidence="1" type="ORF">P0Y49_02695</name>
</gene>
<proteinExistence type="predicted"/>
<protein>
    <submittedName>
        <fullName evidence="1">Uncharacterized protein</fullName>
    </submittedName>
</protein>
<accession>A0AAJ5W8K4</accession>